<dbReference type="AlphaFoldDB" id="B9TAN3"/>
<evidence type="ECO:0000313" key="2">
    <source>
        <dbReference type="Proteomes" id="UP000008311"/>
    </source>
</evidence>
<evidence type="ECO:0000313" key="1">
    <source>
        <dbReference type="EMBL" id="EEF27082.1"/>
    </source>
</evidence>
<dbReference type="EMBL" id="EQ975869">
    <property type="protein sequence ID" value="EEF27082.1"/>
    <property type="molecule type" value="Genomic_DNA"/>
</dbReference>
<accession>B9TAN3</accession>
<keyword evidence="2" id="KW-1185">Reference proteome</keyword>
<dbReference type="InParanoid" id="B9TAN3"/>
<sequence>MPRQESPPASCLAAAGYPANGTARLAPLHHKFASISRAHRPAAPAQTHPATARFASWQASATDAHACRQ</sequence>
<protein>
    <submittedName>
        <fullName evidence="1">Uncharacterized protein</fullName>
    </submittedName>
</protein>
<dbReference type="Proteomes" id="UP000008311">
    <property type="component" value="Unassembled WGS sequence"/>
</dbReference>
<reference evidence="2" key="1">
    <citation type="journal article" date="2010" name="Nat. Biotechnol.">
        <title>Draft genome sequence of the oilseed species Ricinus communis.</title>
        <authorList>
            <person name="Chan A.P."/>
            <person name="Crabtree J."/>
            <person name="Zhao Q."/>
            <person name="Lorenzi H."/>
            <person name="Orvis J."/>
            <person name="Puiu D."/>
            <person name="Melake-Berhan A."/>
            <person name="Jones K.M."/>
            <person name="Redman J."/>
            <person name="Chen G."/>
            <person name="Cahoon E.B."/>
            <person name="Gedil M."/>
            <person name="Stanke M."/>
            <person name="Haas B.J."/>
            <person name="Wortman J.R."/>
            <person name="Fraser-Liggett C.M."/>
            <person name="Ravel J."/>
            <person name="Rabinowicz P.D."/>
        </authorList>
    </citation>
    <scope>NUCLEOTIDE SEQUENCE [LARGE SCALE GENOMIC DNA]</scope>
    <source>
        <strain evidence="2">cv. Hale</strain>
    </source>
</reference>
<organism evidence="1 2">
    <name type="scientific">Ricinus communis</name>
    <name type="common">Castor bean</name>
    <dbReference type="NCBI Taxonomy" id="3988"/>
    <lineage>
        <taxon>Eukaryota</taxon>
        <taxon>Viridiplantae</taxon>
        <taxon>Streptophyta</taxon>
        <taxon>Embryophyta</taxon>
        <taxon>Tracheophyta</taxon>
        <taxon>Spermatophyta</taxon>
        <taxon>Magnoliopsida</taxon>
        <taxon>eudicotyledons</taxon>
        <taxon>Gunneridae</taxon>
        <taxon>Pentapetalae</taxon>
        <taxon>rosids</taxon>
        <taxon>fabids</taxon>
        <taxon>Malpighiales</taxon>
        <taxon>Euphorbiaceae</taxon>
        <taxon>Acalyphoideae</taxon>
        <taxon>Acalypheae</taxon>
        <taxon>Ricinus</taxon>
    </lineage>
</organism>
<proteinExistence type="predicted"/>
<name>B9TAN3_RICCO</name>
<gene>
    <name evidence="1" type="ORF">RCOM_0203900</name>
</gene>